<accession>A0A1I6JLE8</accession>
<dbReference type="SUPFAM" id="SSF160719">
    <property type="entry name" value="gpW/gp25-like"/>
    <property type="match status" value="1"/>
</dbReference>
<name>A0A1I6JLE8_9SPHN</name>
<dbReference type="RefSeq" id="WP_341350573.1">
    <property type="nucleotide sequence ID" value="NZ_FOZG01000001.1"/>
</dbReference>
<sequence length="119" mass="12448">MNAGTGRALAGADHLRQSIADVLMTPIGTRIGRRDYGSLVPELIDQPANAAGRLRLFAAAAIALLAWEPRLRVSRFTLTAGDRPGAVLLGIEGRRTDVAAVNARTQLTVPLVASGVLPA</sequence>
<protein>
    <recommendedName>
        <fullName evidence="1">IraD/Gp25-like domain-containing protein</fullName>
    </recommendedName>
</protein>
<keyword evidence="3" id="KW-1185">Reference proteome</keyword>
<evidence type="ECO:0000313" key="3">
    <source>
        <dbReference type="Proteomes" id="UP000198824"/>
    </source>
</evidence>
<gene>
    <name evidence="2" type="ORF">SAMN05192580_0453</name>
</gene>
<dbReference type="Proteomes" id="UP000198824">
    <property type="component" value="Unassembled WGS sequence"/>
</dbReference>
<dbReference type="Pfam" id="PF04965">
    <property type="entry name" value="GPW_gp25"/>
    <property type="match status" value="1"/>
</dbReference>
<organism evidence="2 3">
    <name type="scientific">Sphingomonas jatrophae</name>
    <dbReference type="NCBI Taxonomy" id="1166337"/>
    <lineage>
        <taxon>Bacteria</taxon>
        <taxon>Pseudomonadati</taxon>
        <taxon>Pseudomonadota</taxon>
        <taxon>Alphaproteobacteria</taxon>
        <taxon>Sphingomonadales</taxon>
        <taxon>Sphingomonadaceae</taxon>
        <taxon>Sphingomonas</taxon>
    </lineage>
</organism>
<feature type="domain" description="IraD/Gp25-like" evidence="1">
    <location>
        <begin position="11"/>
        <end position="94"/>
    </location>
</feature>
<dbReference type="STRING" id="1166337.SAMN05192580_0453"/>
<dbReference type="EMBL" id="FOZG01000001">
    <property type="protein sequence ID" value="SFR79759.1"/>
    <property type="molecule type" value="Genomic_DNA"/>
</dbReference>
<dbReference type="InterPro" id="IPR007048">
    <property type="entry name" value="IraD/Gp25-like"/>
</dbReference>
<evidence type="ECO:0000313" key="2">
    <source>
        <dbReference type="EMBL" id="SFR79759.1"/>
    </source>
</evidence>
<reference evidence="2 3" key="1">
    <citation type="submission" date="2016-10" db="EMBL/GenBank/DDBJ databases">
        <authorList>
            <person name="de Groot N.N."/>
        </authorList>
    </citation>
    <scope>NUCLEOTIDE SEQUENCE [LARGE SCALE GENOMIC DNA]</scope>
    <source>
        <strain evidence="2 3">S5-249</strain>
    </source>
</reference>
<dbReference type="AlphaFoldDB" id="A0A1I6JLE8"/>
<proteinExistence type="predicted"/>
<evidence type="ECO:0000259" key="1">
    <source>
        <dbReference type="Pfam" id="PF04965"/>
    </source>
</evidence>
<dbReference type="Gene3D" id="3.10.450.40">
    <property type="match status" value="1"/>
</dbReference>